<dbReference type="Gene3D" id="3.80.10.10">
    <property type="entry name" value="Ribonuclease Inhibitor"/>
    <property type="match status" value="1"/>
</dbReference>
<evidence type="ECO:0000256" key="1">
    <source>
        <dbReference type="ARBA" id="ARBA00022614"/>
    </source>
</evidence>
<evidence type="ECO:0000256" key="2">
    <source>
        <dbReference type="ARBA" id="ARBA00022737"/>
    </source>
</evidence>
<dbReference type="AlphaFoldDB" id="A0A4Y2IP42"/>
<keyword evidence="1" id="KW-0433">Leucine-rich repeat</keyword>
<evidence type="ECO:0000313" key="4">
    <source>
        <dbReference type="Proteomes" id="UP000499080"/>
    </source>
</evidence>
<reference evidence="3 4" key="1">
    <citation type="journal article" date="2019" name="Sci. Rep.">
        <title>Orb-weaving spider Araneus ventricosus genome elucidates the spidroin gene catalogue.</title>
        <authorList>
            <person name="Kono N."/>
            <person name="Nakamura H."/>
            <person name="Ohtoshi R."/>
            <person name="Moran D.A.P."/>
            <person name="Shinohara A."/>
            <person name="Yoshida Y."/>
            <person name="Fujiwara M."/>
            <person name="Mori M."/>
            <person name="Tomita M."/>
            <person name="Arakawa K."/>
        </authorList>
    </citation>
    <scope>NUCLEOTIDE SEQUENCE [LARGE SCALE GENOMIC DNA]</scope>
</reference>
<keyword evidence="4" id="KW-1185">Reference proteome</keyword>
<dbReference type="EMBL" id="BGPR01002819">
    <property type="protein sequence ID" value="GBM79415.1"/>
    <property type="molecule type" value="Genomic_DNA"/>
</dbReference>
<accession>A0A4Y2IP42</accession>
<protein>
    <submittedName>
        <fullName evidence="3">Leucine-rich repeat-containing protein 42</fullName>
    </submittedName>
</protein>
<dbReference type="InterPro" id="IPR039631">
    <property type="entry name" value="LRRC42"/>
</dbReference>
<dbReference type="SUPFAM" id="SSF52047">
    <property type="entry name" value="RNI-like"/>
    <property type="match status" value="1"/>
</dbReference>
<organism evidence="3 4">
    <name type="scientific">Araneus ventricosus</name>
    <name type="common">Orbweaver spider</name>
    <name type="synonym">Epeira ventricosa</name>
    <dbReference type="NCBI Taxonomy" id="182803"/>
    <lineage>
        <taxon>Eukaryota</taxon>
        <taxon>Metazoa</taxon>
        <taxon>Ecdysozoa</taxon>
        <taxon>Arthropoda</taxon>
        <taxon>Chelicerata</taxon>
        <taxon>Arachnida</taxon>
        <taxon>Araneae</taxon>
        <taxon>Araneomorphae</taxon>
        <taxon>Entelegynae</taxon>
        <taxon>Araneoidea</taxon>
        <taxon>Araneidae</taxon>
        <taxon>Araneus</taxon>
    </lineage>
</organism>
<dbReference type="Proteomes" id="UP000499080">
    <property type="component" value="Unassembled WGS sequence"/>
</dbReference>
<dbReference type="OrthoDB" id="6426458at2759"/>
<keyword evidence="2" id="KW-0677">Repeat</keyword>
<gene>
    <name evidence="3" type="primary">Lrrc42</name>
    <name evidence="3" type="ORF">AVEN_15660_1</name>
</gene>
<evidence type="ECO:0000313" key="3">
    <source>
        <dbReference type="EMBL" id="GBM79415.1"/>
    </source>
</evidence>
<name>A0A4Y2IP42_ARAVE</name>
<proteinExistence type="predicted"/>
<comment type="caution">
    <text evidence="3">The sequence shown here is derived from an EMBL/GenBank/DDBJ whole genome shotgun (WGS) entry which is preliminary data.</text>
</comment>
<dbReference type="PANTHER" id="PTHR31994:SF3">
    <property type="entry name" value="LEUCINE-RICH REPEAT-CONTAINING PROTEIN 42"/>
    <property type="match status" value="1"/>
</dbReference>
<dbReference type="PANTHER" id="PTHR31994">
    <property type="entry name" value="LEUCINE-RICH REPEAT-CONTAINING PROTEIN 42"/>
    <property type="match status" value="1"/>
</dbReference>
<dbReference type="InterPro" id="IPR032675">
    <property type="entry name" value="LRR_dom_sf"/>
</dbReference>
<sequence length="325" mass="37549">MLHEEGNIQPEALFDLVLRFVSINAECIHNLIGFPEVVGKKIFDQFMHVNEYAIYSSGQQVKILSCFEDAYKELILESLVLSESLIVFNEYFDSFLILFQFISELCLCFCYLGDNHELFEHLHNFSLLKKLCLKRNCLKDGAIRKITLPIRMFNKGPKNVEFLDLSENTFTDEIVAGLAVFQKLQCLDLSGSNISRKSIHDLERNCSLKLSPSESTIHPIVTRGWAVPLVEKWHDVCRLRRKNRDIMKLNLYYSKKRFLMAKKSISDSSSKIQLSPVKLVFKRQPLINDNITDKSTYINASKSLPEKVTVSYQKAIEEDIFAQYI</sequence>